<dbReference type="InterPro" id="IPR055706">
    <property type="entry name" value="Slg1/2_DUF7282"/>
</dbReference>
<feature type="region of interest" description="Disordered" evidence="1">
    <location>
        <begin position="41"/>
        <end position="69"/>
    </location>
</feature>
<evidence type="ECO:0000256" key="2">
    <source>
        <dbReference type="SAM" id="Phobius"/>
    </source>
</evidence>
<evidence type="ECO:0000256" key="1">
    <source>
        <dbReference type="SAM" id="MobiDB-lite"/>
    </source>
</evidence>
<sequence length="183" mass="18856">MDTKSVQFLIIGLVIGFIVGALAVDRGFILGGNPLEDELNGATTTPRDLGLPSAGTVSSSGASTDEDTTATSGIVLAGKNAVDAENQPAGSMVTLPLVVLNQMGWVVIHEDAGGKPGNALGATLVFAGERSGVLVELLRSTVKGRTYYAMLHNDDGDKVFDLKKDLPIADSTGAVIQISFVAE</sequence>
<feature type="compositionally biased region" description="Low complexity" evidence="1">
    <location>
        <begin position="53"/>
        <end position="63"/>
    </location>
</feature>
<dbReference type="STRING" id="1802440.A2569_01135"/>
<proteinExistence type="predicted"/>
<accession>A0A1G2QH08</accession>
<organism evidence="4 5">
    <name type="scientific">Candidatus Vogelbacteria bacterium RIFOXYD1_FULL_51_18</name>
    <dbReference type="NCBI Taxonomy" id="1802440"/>
    <lineage>
        <taxon>Bacteria</taxon>
        <taxon>Candidatus Vogeliibacteriota</taxon>
    </lineage>
</organism>
<comment type="caution">
    <text evidence="4">The sequence shown here is derived from an EMBL/GenBank/DDBJ whole genome shotgun (WGS) entry which is preliminary data.</text>
</comment>
<feature type="domain" description="DUF7282" evidence="3">
    <location>
        <begin position="81"/>
        <end position="177"/>
    </location>
</feature>
<evidence type="ECO:0000259" key="3">
    <source>
        <dbReference type="Pfam" id="PF23951"/>
    </source>
</evidence>
<feature type="transmembrane region" description="Helical" evidence="2">
    <location>
        <begin position="6"/>
        <end position="24"/>
    </location>
</feature>
<gene>
    <name evidence="4" type="ORF">A2569_01135</name>
</gene>
<dbReference type="AlphaFoldDB" id="A0A1G2QH08"/>
<dbReference type="Pfam" id="PF23951">
    <property type="entry name" value="DUF7282"/>
    <property type="match status" value="1"/>
</dbReference>
<reference evidence="4 5" key="1">
    <citation type="journal article" date="2016" name="Nat. Commun.">
        <title>Thousands of microbial genomes shed light on interconnected biogeochemical processes in an aquifer system.</title>
        <authorList>
            <person name="Anantharaman K."/>
            <person name="Brown C.T."/>
            <person name="Hug L.A."/>
            <person name="Sharon I."/>
            <person name="Castelle C.J."/>
            <person name="Probst A.J."/>
            <person name="Thomas B.C."/>
            <person name="Singh A."/>
            <person name="Wilkins M.J."/>
            <person name="Karaoz U."/>
            <person name="Brodie E.L."/>
            <person name="Williams K.H."/>
            <person name="Hubbard S.S."/>
            <person name="Banfield J.F."/>
        </authorList>
    </citation>
    <scope>NUCLEOTIDE SEQUENCE [LARGE SCALE GENOMIC DNA]</scope>
</reference>
<evidence type="ECO:0000313" key="4">
    <source>
        <dbReference type="EMBL" id="OHA59876.1"/>
    </source>
</evidence>
<keyword evidence="2" id="KW-0812">Transmembrane</keyword>
<protein>
    <recommendedName>
        <fullName evidence="3">DUF7282 domain-containing protein</fullName>
    </recommendedName>
</protein>
<name>A0A1G2QH08_9BACT</name>
<evidence type="ECO:0000313" key="5">
    <source>
        <dbReference type="Proteomes" id="UP000177090"/>
    </source>
</evidence>
<dbReference type="Proteomes" id="UP000177090">
    <property type="component" value="Unassembled WGS sequence"/>
</dbReference>
<keyword evidence="2" id="KW-1133">Transmembrane helix</keyword>
<keyword evidence="2" id="KW-0472">Membrane</keyword>
<dbReference type="EMBL" id="MHTL01000020">
    <property type="protein sequence ID" value="OHA59876.1"/>
    <property type="molecule type" value="Genomic_DNA"/>
</dbReference>